<feature type="compositionally biased region" description="Basic and acidic residues" evidence="4">
    <location>
        <begin position="211"/>
        <end position="227"/>
    </location>
</feature>
<sequence length="619" mass="70013">MVSLETISSPTKNYSDDFLEVFQSVRLCRRLTGSLPDDLSLRWKSSRVPENGFTSTPTEDIYIRGRAPAPKSILYHTDDSNLFTALTLVHYKLGFQLNIKKKYELWSLVGPEPVRFSLLEFEHLTGLNCDYIEDLENPRCEIIAAFGRCEEWSRDDRMRLGYLAIFTGFIEGRKGPAAENIIKVMFNAKANWKWTMDCWEVTSTNLSVKKEVSAAETESGVKEESARPRKKARKEVRKEAFVDASKVPSTEARSEASVEKKVGITKKGTASNELQITTSSPPKRGHEPGSESVNGAKAGQNDPQEPSSLKDLSLVIANEPEGKPTEQSGEPSVLVLDKGVPTDSDLQKGETRRQRTKDAAMVHVRGKSDRARKLAASQQSPFKGNNTAKVIIPNKRVGQGYDHFAPFDKKMSKVFTDWVKLDTYFKTPMDKKPRRFPSRFYHTLRTPIEWLNDGVSLLLCLLVSHLPVVMSSLEDLTDNLPISLLWSHKYPEFKSDEGDINCLGRRLPCGAWNYHAGIVPTFCQSMKVWGLDVDDIYAPVNFRNEHWIAMWILIPKKHIVVWDNIISHIRAAELDVVMEPFVTMVPYLLVECAGSDEDRVQHTLEPYTYERVIVGVPQC</sequence>
<dbReference type="GO" id="GO:0008234">
    <property type="term" value="F:cysteine-type peptidase activity"/>
    <property type="evidence" value="ECO:0007669"/>
    <property type="project" value="InterPro"/>
</dbReference>
<feature type="domain" description="Ubiquitin-like protease family profile" evidence="5">
    <location>
        <begin position="434"/>
        <end position="619"/>
    </location>
</feature>
<dbReference type="Gene3D" id="3.40.395.10">
    <property type="entry name" value="Adenoviral Proteinase, Chain A"/>
    <property type="match status" value="1"/>
</dbReference>
<name>A0A0D3CP38_BRAOL</name>
<dbReference type="EnsemblPlants" id="Bo6g011010.1">
    <property type="protein sequence ID" value="Bo6g011010.1"/>
    <property type="gene ID" value="Bo6g011010"/>
</dbReference>
<keyword evidence="3" id="KW-0378">Hydrolase</keyword>
<evidence type="ECO:0000313" key="7">
    <source>
        <dbReference type="Proteomes" id="UP000032141"/>
    </source>
</evidence>
<feature type="region of interest" description="Disordered" evidence="4">
    <location>
        <begin position="320"/>
        <end position="380"/>
    </location>
</feature>
<dbReference type="HOGENOM" id="CLU_017415_8_0_1"/>
<dbReference type="Gramene" id="Bo6g011010.1">
    <property type="protein sequence ID" value="Bo6g011010.1"/>
    <property type="gene ID" value="Bo6g011010"/>
</dbReference>
<dbReference type="InterPro" id="IPR003653">
    <property type="entry name" value="Peptidase_C48_C"/>
</dbReference>
<dbReference type="Pfam" id="PF02902">
    <property type="entry name" value="Peptidase_C48"/>
    <property type="match status" value="1"/>
</dbReference>
<dbReference type="InterPro" id="IPR015410">
    <property type="entry name" value="DUF1985"/>
</dbReference>
<keyword evidence="2" id="KW-0645">Protease</keyword>
<evidence type="ECO:0000313" key="6">
    <source>
        <dbReference type="EnsemblPlants" id="Bo6g011010.1"/>
    </source>
</evidence>
<dbReference type="PROSITE" id="PS50600">
    <property type="entry name" value="ULP_PROTEASE"/>
    <property type="match status" value="1"/>
</dbReference>
<dbReference type="AlphaFoldDB" id="A0A0D3CP38"/>
<feature type="compositionally biased region" description="Basic and acidic residues" evidence="4">
    <location>
        <begin position="252"/>
        <end position="262"/>
    </location>
</feature>
<dbReference type="SUPFAM" id="SSF54001">
    <property type="entry name" value="Cysteine proteinases"/>
    <property type="match status" value="1"/>
</dbReference>
<dbReference type="InterPro" id="IPR038765">
    <property type="entry name" value="Papain-like_cys_pep_sf"/>
</dbReference>
<dbReference type="GO" id="GO:0006508">
    <property type="term" value="P:proteolysis"/>
    <property type="evidence" value="ECO:0007669"/>
    <property type="project" value="UniProtKB-KW"/>
</dbReference>
<feature type="region of interest" description="Disordered" evidence="4">
    <location>
        <begin position="211"/>
        <end position="307"/>
    </location>
</feature>
<reference evidence="6 7" key="1">
    <citation type="journal article" date="2014" name="Genome Biol.">
        <title>Transcriptome and methylome profiling reveals relics of genome dominance in the mesopolyploid Brassica oleracea.</title>
        <authorList>
            <person name="Parkin I.A."/>
            <person name="Koh C."/>
            <person name="Tang H."/>
            <person name="Robinson S.J."/>
            <person name="Kagale S."/>
            <person name="Clarke W.E."/>
            <person name="Town C.D."/>
            <person name="Nixon J."/>
            <person name="Krishnakumar V."/>
            <person name="Bidwell S.L."/>
            <person name="Denoeud F."/>
            <person name="Belcram H."/>
            <person name="Links M.G."/>
            <person name="Just J."/>
            <person name="Clarke C."/>
            <person name="Bender T."/>
            <person name="Huebert T."/>
            <person name="Mason A.S."/>
            <person name="Pires J.C."/>
            <person name="Barker G."/>
            <person name="Moore J."/>
            <person name="Walley P.G."/>
            <person name="Manoli S."/>
            <person name="Batley J."/>
            <person name="Edwards D."/>
            <person name="Nelson M.N."/>
            <person name="Wang X."/>
            <person name="Paterson A.H."/>
            <person name="King G."/>
            <person name="Bancroft I."/>
            <person name="Chalhoub B."/>
            <person name="Sharpe A.G."/>
        </authorList>
    </citation>
    <scope>NUCLEOTIDE SEQUENCE</scope>
    <source>
        <strain evidence="6 7">cv. TO1000</strain>
    </source>
</reference>
<dbReference type="Pfam" id="PF09331">
    <property type="entry name" value="DUF1985"/>
    <property type="match status" value="1"/>
</dbReference>
<evidence type="ECO:0000256" key="1">
    <source>
        <dbReference type="ARBA" id="ARBA00005234"/>
    </source>
</evidence>
<reference evidence="6" key="2">
    <citation type="submission" date="2015-03" db="UniProtKB">
        <authorList>
            <consortium name="EnsemblPlants"/>
        </authorList>
    </citation>
    <scope>IDENTIFICATION</scope>
</reference>
<evidence type="ECO:0000259" key="5">
    <source>
        <dbReference type="PROSITE" id="PS50600"/>
    </source>
</evidence>
<evidence type="ECO:0000256" key="3">
    <source>
        <dbReference type="ARBA" id="ARBA00022801"/>
    </source>
</evidence>
<proteinExistence type="inferred from homology"/>
<evidence type="ECO:0000256" key="2">
    <source>
        <dbReference type="ARBA" id="ARBA00022670"/>
    </source>
</evidence>
<organism evidence="6 7">
    <name type="scientific">Brassica oleracea var. oleracea</name>
    <dbReference type="NCBI Taxonomy" id="109376"/>
    <lineage>
        <taxon>Eukaryota</taxon>
        <taxon>Viridiplantae</taxon>
        <taxon>Streptophyta</taxon>
        <taxon>Embryophyta</taxon>
        <taxon>Tracheophyta</taxon>
        <taxon>Spermatophyta</taxon>
        <taxon>Magnoliopsida</taxon>
        <taxon>eudicotyledons</taxon>
        <taxon>Gunneridae</taxon>
        <taxon>Pentapetalae</taxon>
        <taxon>rosids</taxon>
        <taxon>malvids</taxon>
        <taxon>Brassicales</taxon>
        <taxon>Brassicaceae</taxon>
        <taxon>Brassiceae</taxon>
        <taxon>Brassica</taxon>
    </lineage>
</organism>
<feature type="compositionally biased region" description="Polar residues" evidence="4">
    <location>
        <begin position="268"/>
        <end position="281"/>
    </location>
</feature>
<keyword evidence="7" id="KW-1185">Reference proteome</keyword>
<protein>
    <recommendedName>
        <fullName evidence="5">Ubiquitin-like protease family profile domain-containing protein</fullName>
    </recommendedName>
</protein>
<feature type="compositionally biased region" description="Basic and acidic residues" evidence="4">
    <location>
        <begin position="345"/>
        <end position="372"/>
    </location>
</feature>
<comment type="similarity">
    <text evidence="1">Belongs to the peptidase C48 family.</text>
</comment>
<accession>A0A0D3CP38</accession>
<dbReference type="Proteomes" id="UP000032141">
    <property type="component" value="Chromosome C6"/>
</dbReference>
<evidence type="ECO:0000256" key="4">
    <source>
        <dbReference type="SAM" id="MobiDB-lite"/>
    </source>
</evidence>